<dbReference type="AlphaFoldDB" id="A0ABC9YX29"/>
<reference evidence="1 2" key="2">
    <citation type="journal article" date="2016" name="Genome Announc.">
        <title>Draft Genome Sequence of Erythromycin- and Oxytetracycline-Sensitive Nocardia seriolae Strain U-1 (NBRC 110359).</title>
        <authorList>
            <person name="Imajoh M."/>
            <person name="Sukeda M."/>
            <person name="Shimizu M."/>
            <person name="Yamane J."/>
            <person name="Ohnishi K."/>
            <person name="Oshima S."/>
        </authorList>
    </citation>
    <scope>NUCLEOTIDE SEQUENCE [LARGE SCALE GENOMIC DNA]</scope>
    <source>
        <strain evidence="1 2">U-1</strain>
    </source>
</reference>
<gene>
    <name evidence="1" type="ORF">NSK11_contig00072-0017</name>
</gene>
<comment type="caution">
    <text evidence="1">The sequence shown here is derived from an EMBL/GenBank/DDBJ whole genome shotgun (WGS) entry which is preliminary data.</text>
</comment>
<dbReference type="Proteomes" id="UP000037179">
    <property type="component" value="Unassembled WGS sequence"/>
</dbReference>
<evidence type="ECO:0000313" key="2">
    <source>
        <dbReference type="Proteomes" id="UP000037179"/>
    </source>
</evidence>
<keyword evidence="2" id="KW-1185">Reference proteome</keyword>
<protein>
    <submittedName>
        <fullName evidence="1">Uncharacterized protein</fullName>
    </submittedName>
</protein>
<name>A0ABC9YX29_9NOCA</name>
<reference evidence="2" key="1">
    <citation type="submission" date="2015-07" db="EMBL/GenBank/DDBJ databases">
        <title>Nocardia seriolae U-1 whole genome shotgun sequence.</title>
        <authorList>
            <person name="Imajoh M."/>
            <person name="Fukumoto Y."/>
            <person name="Sukeda M."/>
            <person name="Yamane J."/>
            <person name="Yamasaki K."/>
            <person name="Shimizu M."/>
            <person name="Ohnishi K."/>
            <person name="Oshima S."/>
        </authorList>
    </citation>
    <scope>NUCLEOTIDE SEQUENCE [LARGE SCALE GENOMIC DNA]</scope>
    <source>
        <strain evidence="2">U-1</strain>
    </source>
</reference>
<proteinExistence type="predicted"/>
<evidence type="ECO:0000313" key="1">
    <source>
        <dbReference type="EMBL" id="GAP30094.1"/>
    </source>
</evidence>
<dbReference type="EMBL" id="BBYQ01000072">
    <property type="protein sequence ID" value="GAP30094.1"/>
    <property type="molecule type" value="Genomic_DNA"/>
</dbReference>
<sequence length="60" mass="6395">MCSTVVADTAGIPFALTSLVHMTPVAPAEKLFAFVDTTALGEKPLWADELHRTVIGRLLA</sequence>
<organism evidence="1 2">
    <name type="scientific">Nocardia seriolae</name>
    <dbReference type="NCBI Taxonomy" id="37332"/>
    <lineage>
        <taxon>Bacteria</taxon>
        <taxon>Bacillati</taxon>
        <taxon>Actinomycetota</taxon>
        <taxon>Actinomycetes</taxon>
        <taxon>Mycobacteriales</taxon>
        <taxon>Nocardiaceae</taxon>
        <taxon>Nocardia</taxon>
    </lineage>
</organism>
<accession>A0ABC9YX29</accession>